<evidence type="ECO:0000313" key="14">
    <source>
        <dbReference type="EMBL" id="OXM14097.1"/>
    </source>
</evidence>
<comment type="caution">
    <text evidence="14">The sequence shown here is derived from an EMBL/GenBank/DDBJ whole genome shotgun (WGS) entry which is preliminary data.</text>
</comment>
<comment type="similarity">
    <text evidence="2 10">Belongs to the ABC-4 integral membrane protein family. FtsX subfamily.</text>
</comment>
<dbReference type="EMBL" id="NMUQ01000002">
    <property type="protein sequence ID" value="OXM14097.1"/>
    <property type="molecule type" value="Genomic_DNA"/>
</dbReference>
<feature type="transmembrane region" description="Helical" evidence="11">
    <location>
        <begin position="180"/>
        <end position="200"/>
    </location>
</feature>
<keyword evidence="9 10" id="KW-0131">Cell cycle</keyword>
<dbReference type="PANTHER" id="PTHR47755">
    <property type="entry name" value="CELL DIVISION PROTEIN FTSX"/>
    <property type="match status" value="1"/>
</dbReference>
<feature type="transmembrane region" description="Helical" evidence="11">
    <location>
        <begin position="21"/>
        <end position="46"/>
    </location>
</feature>
<keyword evidence="7 11" id="KW-1133">Transmembrane helix</keyword>
<proteinExistence type="inferred from homology"/>
<accession>A0A229NW42</accession>
<dbReference type="PIRSF" id="PIRSF003097">
    <property type="entry name" value="FtsX"/>
    <property type="match status" value="1"/>
</dbReference>
<dbReference type="InterPro" id="IPR004513">
    <property type="entry name" value="FtsX"/>
</dbReference>
<protein>
    <recommendedName>
        <fullName evidence="3 10">Cell division protein FtsX</fullName>
    </recommendedName>
</protein>
<feature type="domain" description="FtsX extracellular" evidence="13">
    <location>
        <begin position="59"/>
        <end position="149"/>
    </location>
</feature>
<dbReference type="OrthoDB" id="9812531at2"/>
<dbReference type="AlphaFoldDB" id="A0A229NW42"/>
<sequence length="305" mass="33416">MKLRTLGRHIREGVRNIFRNGWMSFASISSIFISLFILGAFVLLALNVNKLADQLESQVEIRAFLQMDATKESEAAIETKLRNIPEVKSVTYLTAEQNLQEMSEMLGSDGKQLLEDFQGEDNPLPASFTIEVYDPLTVAAAAAQVEAISSAQDPPAFQQVKYGKGTVETLFKVTDTVRNIGLIIVAGLAVTAMFLIATTIKTTIINRQREISIMKLVGATNAFIRWPFFVEGALIGFLSSALTAAVVIFGYGELIRQSEFDLGLMSIRLVSMNEAAAIIVPLTIGIGTFLGVWGSVLSVRRYLKV</sequence>
<dbReference type="NCBIfam" id="NF038347">
    <property type="entry name" value="FtsX_Gpos"/>
    <property type="match status" value="1"/>
</dbReference>
<feature type="transmembrane region" description="Helical" evidence="11">
    <location>
        <begin position="234"/>
        <end position="254"/>
    </location>
</feature>
<evidence type="ECO:0000256" key="8">
    <source>
        <dbReference type="ARBA" id="ARBA00023136"/>
    </source>
</evidence>
<dbReference type="InterPro" id="IPR003838">
    <property type="entry name" value="ABC3_permease_C"/>
</dbReference>
<keyword evidence="4 10" id="KW-1003">Cell membrane</keyword>
<dbReference type="Gene3D" id="3.30.70.3040">
    <property type="match status" value="1"/>
</dbReference>
<keyword evidence="8 10" id="KW-0472">Membrane</keyword>
<organism evidence="14 15">
    <name type="scientific">Paenibacillus herberti</name>
    <dbReference type="NCBI Taxonomy" id="1619309"/>
    <lineage>
        <taxon>Bacteria</taxon>
        <taxon>Bacillati</taxon>
        <taxon>Bacillota</taxon>
        <taxon>Bacilli</taxon>
        <taxon>Bacillales</taxon>
        <taxon>Paenibacillaceae</taxon>
        <taxon>Paenibacillus</taxon>
    </lineage>
</organism>
<evidence type="ECO:0000256" key="7">
    <source>
        <dbReference type="ARBA" id="ARBA00022989"/>
    </source>
</evidence>
<evidence type="ECO:0000256" key="3">
    <source>
        <dbReference type="ARBA" id="ARBA00021907"/>
    </source>
</evidence>
<dbReference type="RefSeq" id="WP_089524920.1">
    <property type="nucleotide sequence ID" value="NZ_NMUQ01000002.1"/>
</dbReference>
<evidence type="ECO:0000256" key="5">
    <source>
        <dbReference type="ARBA" id="ARBA00022618"/>
    </source>
</evidence>
<keyword evidence="6 11" id="KW-0812">Transmembrane</keyword>
<dbReference type="Pfam" id="PF02687">
    <property type="entry name" value="FtsX"/>
    <property type="match status" value="1"/>
</dbReference>
<dbReference type="GO" id="GO:0005886">
    <property type="term" value="C:plasma membrane"/>
    <property type="evidence" value="ECO:0007669"/>
    <property type="project" value="UniProtKB-SubCell"/>
</dbReference>
<comment type="function">
    <text evidence="10">Part of the ABC transporter FtsEX involved in asymmetric cellular division facilitating the initiation of sporulation.</text>
</comment>
<evidence type="ECO:0000259" key="12">
    <source>
        <dbReference type="Pfam" id="PF02687"/>
    </source>
</evidence>
<dbReference type="InterPro" id="IPR058204">
    <property type="entry name" value="FtsX_firmicutes-type"/>
</dbReference>
<gene>
    <name evidence="14" type="ORF">CGZ75_14025</name>
</gene>
<dbReference type="InterPro" id="IPR040690">
    <property type="entry name" value="FtsX_ECD"/>
</dbReference>
<evidence type="ECO:0000256" key="9">
    <source>
        <dbReference type="ARBA" id="ARBA00023306"/>
    </source>
</evidence>
<keyword evidence="5 10" id="KW-0132">Cell division</keyword>
<keyword evidence="15" id="KW-1185">Reference proteome</keyword>
<evidence type="ECO:0000259" key="13">
    <source>
        <dbReference type="Pfam" id="PF18075"/>
    </source>
</evidence>
<comment type="subcellular location">
    <subcellularLocation>
        <location evidence="1">Cell membrane</location>
        <topology evidence="1">Multi-pass membrane protein</topology>
    </subcellularLocation>
</comment>
<name>A0A229NW42_9BACL</name>
<reference evidence="14 15" key="1">
    <citation type="submission" date="2017-07" db="EMBL/GenBank/DDBJ databases">
        <title>Paenibacillus herberti R33 genome sequencing and assembly.</title>
        <authorList>
            <person name="Su W."/>
        </authorList>
    </citation>
    <scope>NUCLEOTIDE SEQUENCE [LARGE SCALE GENOMIC DNA]</scope>
    <source>
        <strain evidence="14 15">R33</strain>
    </source>
</reference>
<feature type="domain" description="ABC3 transporter permease C-terminal" evidence="12">
    <location>
        <begin position="183"/>
        <end position="302"/>
    </location>
</feature>
<evidence type="ECO:0000256" key="10">
    <source>
        <dbReference type="PIRNR" id="PIRNR003097"/>
    </source>
</evidence>
<evidence type="ECO:0000256" key="6">
    <source>
        <dbReference type="ARBA" id="ARBA00022692"/>
    </source>
</evidence>
<dbReference type="GO" id="GO:0051301">
    <property type="term" value="P:cell division"/>
    <property type="evidence" value="ECO:0007669"/>
    <property type="project" value="UniProtKB-KW"/>
</dbReference>
<evidence type="ECO:0000313" key="15">
    <source>
        <dbReference type="Proteomes" id="UP000215145"/>
    </source>
</evidence>
<feature type="transmembrane region" description="Helical" evidence="11">
    <location>
        <begin position="275"/>
        <end position="296"/>
    </location>
</feature>
<evidence type="ECO:0000256" key="1">
    <source>
        <dbReference type="ARBA" id="ARBA00004651"/>
    </source>
</evidence>
<evidence type="ECO:0000256" key="11">
    <source>
        <dbReference type="SAM" id="Phobius"/>
    </source>
</evidence>
<evidence type="ECO:0000256" key="4">
    <source>
        <dbReference type="ARBA" id="ARBA00022475"/>
    </source>
</evidence>
<evidence type="ECO:0000256" key="2">
    <source>
        <dbReference type="ARBA" id="ARBA00007379"/>
    </source>
</evidence>
<dbReference type="Proteomes" id="UP000215145">
    <property type="component" value="Unassembled WGS sequence"/>
</dbReference>
<dbReference type="PANTHER" id="PTHR47755:SF1">
    <property type="entry name" value="CELL DIVISION PROTEIN FTSX"/>
    <property type="match status" value="1"/>
</dbReference>
<dbReference type="Pfam" id="PF18075">
    <property type="entry name" value="FtsX_ECD"/>
    <property type="match status" value="1"/>
</dbReference>